<protein>
    <submittedName>
        <fullName evidence="1">Uncharacterized protein</fullName>
    </submittedName>
</protein>
<comment type="caution">
    <text evidence="1">The sequence shown here is derived from an EMBL/GenBank/DDBJ whole genome shotgun (WGS) entry which is preliminary data.</text>
</comment>
<reference evidence="1 2" key="1">
    <citation type="submission" date="2021-06" db="EMBL/GenBank/DDBJ databases">
        <title>Actinoplanes lichenicola sp. nov., and Actinoplanes ovalisporus sp. nov., isolated from lichen in Thailand.</title>
        <authorList>
            <person name="Saeng-In P."/>
            <person name="Kanchanasin P."/>
            <person name="Yuki M."/>
            <person name="Kudo T."/>
            <person name="Ohkuma M."/>
            <person name="Phongsopitanun W."/>
            <person name="Tanasupawat S."/>
        </authorList>
    </citation>
    <scope>NUCLEOTIDE SEQUENCE [LARGE SCALE GENOMIC DNA]</scope>
    <source>
        <strain evidence="1 2">NBRC 110975</strain>
    </source>
</reference>
<evidence type="ECO:0000313" key="2">
    <source>
        <dbReference type="Proteomes" id="UP001519654"/>
    </source>
</evidence>
<name>A0ABS5YQW9_9ACTN</name>
<keyword evidence="2" id="KW-1185">Reference proteome</keyword>
<sequence length="182" mass="19048">MADDKGGLEAASLIAVEGGGWSGLLFDNPVVGLGPELTWSCVVPLAPVDGESLTLDVEWLPWAAADWRTLSGVEVACSSFAEPVEASVRFQGHFRYDVVALRVAGQDGSRVRVVATLSGDLDGLGPAEFTVEAWLAFQGFSVQLREVSSAEAARARLGGFVDVAGLAEVADPRGIAFRFAPG</sequence>
<dbReference type="EMBL" id="JAHKKG010000005">
    <property type="protein sequence ID" value="MBU2665481.1"/>
    <property type="molecule type" value="Genomic_DNA"/>
</dbReference>
<dbReference type="RefSeq" id="WP_215788674.1">
    <property type="nucleotide sequence ID" value="NZ_JAHKKG010000005.1"/>
</dbReference>
<evidence type="ECO:0000313" key="1">
    <source>
        <dbReference type="EMBL" id="MBU2665481.1"/>
    </source>
</evidence>
<proteinExistence type="predicted"/>
<gene>
    <name evidence="1" type="ORF">KOI35_18395</name>
</gene>
<accession>A0ABS5YQW9</accession>
<organism evidence="1 2">
    <name type="scientific">Paractinoplanes bogorensis</name>
    <dbReference type="NCBI Taxonomy" id="1610840"/>
    <lineage>
        <taxon>Bacteria</taxon>
        <taxon>Bacillati</taxon>
        <taxon>Actinomycetota</taxon>
        <taxon>Actinomycetes</taxon>
        <taxon>Micromonosporales</taxon>
        <taxon>Micromonosporaceae</taxon>
        <taxon>Paractinoplanes</taxon>
    </lineage>
</organism>
<dbReference type="Proteomes" id="UP001519654">
    <property type="component" value="Unassembled WGS sequence"/>
</dbReference>